<evidence type="ECO:0000256" key="1">
    <source>
        <dbReference type="ARBA" id="ARBA00022679"/>
    </source>
</evidence>
<dbReference type="PROSITE" id="PS51186">
    <property type="entry name" value="GNAT"/>
    <property type="match status" value="1"/>
</dbReference>
<reference evidence="4 5" key="1">
    <citation type="submission" date="2023-07" db="EMBL/GenBank/DDBJ databases">
        <title>Genomic Encyclopedia of Type Strains, Phase IV (KMG-IV): sequencing the most valuable type-strain genomes for metagenomic binning, comparative biology and taxonomic classification.</title>
        <authorList>
            <person name="Goeker M."/>
        </authorList>
    </citation>
    <scope>NUCLEOTIDE SEQUENCE [LARGE SCALE GENOMIC DNA]</scope>
    <source>
        <strain evidence="4 5">DSM 19154</strain>
    </source>
</reference>
<dbReference type="Gene3D" id="3.40.630.30">
    <property type="match status" value="1"/>
</dbReference>
<accession>A0ABT9YF52</accession>
<dbReference type="InterPro" id="IPR000182">
    <property type="entry name" value="GNAT_dom"/>
</dbReference>
<feature type="domain" description="N-acetyltransferase" evidence="3">
    <location>
        <begin position="1"/>
        <end position="157"/>
    </location>
</feature>
<dbReference type="EC" id="2.3.1.183" evidence="4"/>
<dbReference type="InterPro" id="IPR016181">
    <property type="entry name" value="Acyl_CoA_acyltransferase"/>
</dbReference>
<proteinExistence type="predicted"/>
<evidence type="ECO:0000313" key="4">
    <source>
        <dbReference type="EMBL" id="MDQ0206248.1"/>
    </source>
</evidence>
<keyword evidence="5" id="KW-1185">Reference proteome</keyword>
<comment type="caution">
    <text evidence="4">The sequence shown here is derived from an EMBL/GenBank/DDBJ whole genome shotgun (WGS) entry which is preliminary data.</text>
</comment>
<dbReference type="Pfam" id="PF13420">
    <property type="entry name" value="Acetyltransf_4"/>
    <property type="match status" value="1"/>
</dbReference>
<organism evidence="4 5">
    <name type="scientific">Alkalicoccobacillus murimartini</name>
    <dbReference type="NCBI Taxonomy" id="171685"/>
    <lineage>
        <taxon>Bacteria</taxon>
        <taxon>Bacillati</taxon>
        <taxon>Bacillota</taxon>
        <taxon>Bacilli</taxon>
        <taxon>Bacillales</taxon>
        <taxon>Bacillaceae</taxon>
        <taxon>Alkalicoccobacillus</taxon>
    </lineage>
</organism>
<name>A0ABT9YF52_9BACI</name>
<dbReference type="PANTHER" id="PTHR43072:SF23">
    <property type="entry name" value="UPF0039 PROTEIN C11D3.02C"/>
    <property type="match status" value="1"/>
</dbReference>
<keyword evidence="2 4" id="KW-0012">Acyltransferase</keyword>
<dbReference type="SUPFAM" id="SSF55729">
    <property type="entry name" value="Acyl-CoA N-acyltransferases (Nat)"/>
    <property type="match status" value="1"/>
</dbReference>
<protein>
    <submittedName>
        <fullName evidence="4">Phosphinothricin acetyltransferase</fullName>
        <ecNumber evidence="4">2.3.1.183</ecNumber>
    </submittedName>
</protein>
<dbReference type="EMBL" id="JAUSUA010000001">
    <property type="protein sequence ID" value="MDQ0206248.1"/>
    <property type="molecule type" value="Genomic_DNA"/>
</dbReference>
<keyword evidence="1 4" id="KW-0808">Transferase</keyword>
<dbReference type="Proteomes" id="UP001225034">
    <property type="component" value="Unassembled WGS sequence"/>
</dbReference>
<evidence type="ECO:0000259" key="3">
    <source>
        <dbReference type="PROSITE" id="PS51186"/>
    </source>
</evidence>
<evidence type="ECO:0000256" key="2">
    <source>
        <dbReference type="ARBA" id="ARBA00023315"/>
    </source>
</evidence>
<dbReference type="CDD" id="cd04301">
    <property type="entry name" value="NAT_SF"/>
    <property type="match status" value="1"/>
</dbReference>
<dbReference type="PANTHER" id="PTHR43072">
    <property type="entry name" value="N-ACETYLTRANSFERASE"/>
    <property type="match status" value="1"/>
</dbReference>
<evidence type="ECO:0000313" key="5">
    <source>
        <dbReference type="Proteomes" id="UP001225034"/>
    </source>
</evidence>
<dbReference type="RefSeq" id="WP_306980496.1">
    <property type="nucleotide sequence ID" value="NZ_JAUSUA010000001.1"/>
</dbReference>
<gene>
    <name evidence="4" type="ORF">J2S05_001022</name>
</gene>
<sequence>MIRPAQEQDVNAILTIYNEAILHTTAVYHYKANTLEQQKQWFDEKMSAGFPVIVFEGEQDGQVYGFATYGSFRPHAAYQYTVEHSVYVHSDYRKKGIGSKLLVELIQMAKDSGFVTLIAGIDAVNTNSIAVHERLGFTHAGTITKAGFKFEKWLDLAFYQLDLPDFHNLSKD</sequence>
<dbReference type="GO" id="GO:0102971">
    <property type="term" value="F:phosphinothricin N-acetyltransferase activity"/>
    <property type="evidence" value="ECO:0007669"/>
    <property type="project" value="UniProtKB-EC"/>
</dbReference>